<dbReference type="AlphaFoldDB" id="A0A0U2ITN3"/>
<protein>
    <submittedName>
        <fullName evidence="1">Uncharacterized protein</fullName>
    </submittedName>
</protein>
<name>A0A0U2ITN3_9ENTE</name>
<evidence type="ECO:0000313" key="2">
    <source>
        <dbReference type="Proteomes" id="UP000067523"/>
    </source>
</evidence>
<dbReference type="STRING" id="118060.ATZ35_00085"/>
<dbReference type="KEGG" id="erx:ATZ35_00085"/>
<accession>A0A0U2ITN3</accession>
<reference evidence="2" key="1">
    <citation type="submission" date="2015-12" db="EMBL/GenBank/DDBJ databases">
        <authorList>
            <person name="Lauer A."/>
            <person name="Humrighouse B."/>
            <person name="Loparev V."/>
            <person name="Shewmaker P.L."/>
            <person name="Whitney A.M."/>
            <person name="McLaughlin R.W."/>
        </authorList>
    </citation>
    <scope>NUCLEOTIDE SEQUENCE [LARGE SCALE GENOMIC DNA]</scope>
    <source>
        <strain evidence="2">LMG 26678</strain>
    </source>
</reference>
<keyword evidence="2" id="KW-1185">Reference proteome</keyword>
<gene>
    <name evidence="1" type="ORF">ATZ35_00085</name>
</gene>
<dbReference type="RefSeq" id="WP_208928256.1">
    <property type="nucleotide sequence ID" value="NZ_CP013655.1"/>
</dbReference>
<dbReference type="Proteomes" id="UP000067523">
    <property type="component" value="Chromosome"/>
</dbReference>
<evidence type="ECO:0000313" key="1">
    <source>
        <dbReference type="EMBL" id="ALS35614.1"/>
    </source>
</evidence>
<dbReference type="EMBL" id="CP013655">
    <property type="protein sequence ID" value="ALS35614.1"/>
    <property type="molecule type" value="Genomic_DNA"/>
</dbReference>
<proteinExistence type="predicted"/>
<sequence>MDQEEVLKLDYLNKKRQFEEKEDDILFQRDQGIHDLEEVADMTHYYLKDYVPDQEFIIQAVHKLDRLKEEVYEAAKQDRKQIERETEELDETYYRALRTLSDQELAKKESDF</sequence>
<organism evidence="1 2">
    <name type="scientific">Enterococcus rotai</name>
    <dbReference type="NCBI Taxonomy" id="118060"/>
    <lineage>
        <taxon>Bacteria</taxon>
        <taxon>Bacillati</taxon>
        <taxon>Bacillota</taxon>
        <taxon>Bacilli</taxon>
        <taxon>Lactobacillales</taxon>
        <taxon>Enterococcaceae</taxon>
        <taxon>Enterococcus</taxon>
    </lineage>
</organism>